<evidence type="ECO:0000313" key="2">
    <source>
        <dbReference type="EMBL" id="KAK5947637.1"/>
    </source>
</evidence>
<dbReference type="EMBL" id="JAVHJV010000001">
    <property type="protein sequence ID" value="KAK5947637.1"/>
    <property type="molecule type" value="Genomic_DNA"/>
</dbReference>
<comment type="caution">
    <text evidence="2">The sequence shown here is derived from an EMBL/GenBank/DDBJ whole genome shotgun (WGS) entry which is preliminary data.</text>
</comment>
<dbReference type="Proteomes" id="UP001334248">
    <property type="component" value="Unassembled WGS sequence"/>
</dbReference>
<keyword evidence="3" id="KW-1185">Reference proteome</keyword>
<reference evidence="2 3" key="1">
    <citation type="journal article" date="2023" name="Res Sq">
        <title>Genomic and morphological characterization of Knufia obscura isolated from the Mars 2020 spacecraft assembly facility.</title>
        <authorList>
            <person name="Chander A.M."/>
            <person name="Teixeira M.M."/>
            <person name="Singh N.K."/>
            <person name="Williams M.P."/>
            <person name="Parker C.W."/>
            <person name="Leo P."/>
            <person name="Stajich J.E."/>
            <person name="Torok T."/>
            <person name="Tighe S."/>
            <person name="Mason C.E."/>
            <person name="Venkateswaran K."/>
        </authorList>
    </citation>
    <scope>NUCLEOTIDE SEQUENCE [LARGE SCALE GENOMIC DNA]</scope>
    <source>
        <strain evidence="2 3">CCFEE 5817</strain>
    </source>
</reference>
<dbReference type="RefSeq" id="XP_064735727.1">
    <property type="nucleotide sequence ID" value="XM_064870230.1"/>
</dbReference>
<gene>
    <name evidence="2" type="ORF">PMZ80_001790</name>
</gene>
<sequence length="164" mass="18193">MPAPVVKNPYRILKDPIVNKKIDWGRSTRSKGQVHHCPVKPQHTPGPQCLIDGHLGYCDNDGHIGNPFHGCSVCGGHVFHQRPESRRFTGRAGRTGGLNAIASDLDAIVQTEEEDKEWTVADERAAKKREDQEKALREATQGNQQGANTTRKTRGGRSGRRARR</sequence>
<feature type="compositionally biased region" description="Basic and acidic residues" evidence="1">
    <location>
        <begin position="117"/>
        <end position="137"/>
    </location>
</feature>
<dbReference type="GeneID" id="89995239"/>
<accession>A0ABR0S458</accession>
<organism evidence="2 3">
    <name type="scientific">Knufia obscura</name>
    <dbReference type="NCBI Taxonomy" id="1635080"/>
    <lineage>
        <taxon>Eukaryota</taxon>
        <taxon>Fungi</taxon>
        <taxon>Dikarya</taxon>
        <taxon>Ascomycota</taxon>
        <taxon>Pezizomycotina</taxon>
        <taxon>Eurotiomycetes</taxon>
        <taxon>Chaetothyriomycetidae</taxon>
        <taxon>Chaetothyriales</taxon>
        <taxon>Trichomeriaceae</taxon>
        <taxon>Knufia</taxon>
    </lineage>
</organism>
<protein>
    <submittedName>
        <fullName evidence="2">Uncharacterized protein</fullName>
    </submittedName>
</protein>
<proteinExistence type="predicted"/>
<feature type="compositionally biased region" description="Basic residues" evidence="1">
    <location>
        <begin position="151"/>
        <end position="164"/>
    </location>
</feature>
<evidence type="ECO:0000256" key="1">
    <source>
        <dbReference type="SAM" id="MobiDB-lite"/>
    </source>
</evidence>
<feature type="region of interest" description="Disordered" evidence="1">
    <location>
        <begin position="113"/>
        <end position="164"/>
    </location>
</feature>
<evidence type="ECO:0000313" key="3">
    <source>
        <dbReference type="Proteomes" id="UP001334248"/>
    </source>
</evidence>
<name>A0ABR0S458_9EURO</name>